<protein>
    <submittedName>
        <fullName evidence="1">Uncharacterized protein</fullName>
    </submittedName>
</protein>
<gene>
    <name evidence="1" type="ORF">DSO57_1039191</name>
</gene>
<keyword evidence="2" id="KW-1185">Reference proteome</keyword>
<dbReference type="EMBL" id="QTSX02006992">
    <property type="protein sequence ID" value="KAJ9051932.1"/>
    <property type="molecule type" value="Genomic_DNA"/>
</dbReference>
<proteinExistence type="predicted"/>
<sequence>MLPMTQFAYNSKDHASTGMSPFKANYGFDPTWVPKIGEKETNTTVQSRGKQIHRQQWQN</sequence>
<dbReference type="Proteomes" id="UP001165960">
    <property type="component" value="Unassembled WGS sequence"/>
</dbReference>
<evidence type="ECO:0000313" key="1">
    <source>
        <dbReference type="EMBL" id="KAJ9051932.1"/>
    </source>
</evidence>
<accession>A0ACC2RPE8</accession>
<name>A0ACC2RPE8_9FUNG</name>
<organism evidence="1 2">
    <name type="scientific">Entomophthora muscae</name>
    <dbReference type="NCBI Taxonomy" id="34485"/>
    <lineage>
        <taxon>Eukaryota</taxon>
        <taxon>Fungi</taxon>
        <taxon>Fungi incertae sedis</taxon>
        <taxon>Zoopagomycota</taxon>
        <taxon>Entomophthoromycotina</taxon>
        <taxon>Entomophthoromycetes</taxon>
        <taxon>Entomophthorales</taxon>
        <taxon>Entomophthoraceae</taxon>
        <taxon>Entomophthora</taxon>
    </lineage>
</organism>
<reference evidence="1" key="1">
    <citation type="submission" date="2022-04" db="EMBL/GenBank/DDBJ databases">
        <title>Genome of the entomopathogenic fungus Entomophthora muscae.</title>
        <authorList>
            <person name="Elya C."/>
            <person name="Lovett B.R."/>
            <person name="Lee E."/>
            <person name="Macias A.M."/>
            <person name="Hajek A.E."/>
            <person name="De Bivort B.L."/>
            <person name="Kasson M.T."/>
            <person name="De Fine Licht H.H."/>
            <person name="Stajich J.E."/>
        </authorList>
    </citation>
    <scope>NUCLEOTIDE SEQUENCE</scope>
    <source>
        <strain evidence="1">Berkeley</strain>
    </source>
</reference>
<comment type="caution">
    <text evidence="1">The sequence shown here is derived from an EMBL/GenBank/DDBJ whole genome shotgun (WGS) entry which is preliminary data.</text>
</comment>
<evidence type="ECO:0000313" key="2">
    <source>
        <dbReference type="Proteomes" id="UP001165960"/>
    </source>
</evidence>